<dbReference type="Proteomes" id="UP000827976">
    <property type="component" value="Chromosome 13"/>
</dbReference>
<name>A0ACB7UWD6_DIOAL</name>
<evidence type="ECO:0000313" key="2">
    <source>
        <dbReference type="Proteomes" id="UP000827976"/>
    </source>
</evidence>
<comment type="caution">
    <text evidence="1">The sequence shown here is derived from an EMBL/GenBank/DDBJ whole genome shotgun (WGS) entry which is preliminary data.</text>
</comment>
<gene>
    <name evidence="1" type="ORF">IHE45_13G013100</name>
</gene>
<proteinExistence type="predicted"/>
<sequence length="165" mass="18829">MASSLCFKRPSFVAIALSILLSVSHSSSFTLFLSVLVLLFFLFFIILSKSANEKENENENNAIQEEQEHEEHKEEEEEEEEDGRRGQEKVGEMISDDDEESLIEITLPDGHYKAKQEKELNVEQMSEGLLIELLSDHIIEEDNLIEIDINMGSIKCSTRPLEIKA</sequence>
<protein>
    <submittedName>
        <fullName evidence="1">Uncharacterized protein</fullName>
    </submittedName>
</protein>
<reference evidence="2" key="1">
    <citation type="journal article" date="2022" name="Nat. Commun.">
        <title>Chromosome evolution and the genetic basis of agronomically important traits in greater yam.</title>
        <authorList>
            <person name="Bredeson J.V."/>
            <person name="Lyons J.B."/>
            <person name="Oniyinde I.O."/>
            <person name="Okereke N.R."/>
            <person name="Kolade O."/>
            <person name="Nnabue I."/>
            <person name="Nwadili C.O."/>
            <person name="Hribova E."/>
            <person name="Parker M."/>
            <person name="Nwogha J."/>
            <person name="Shu S."/>
            <person name="Carlson J."/>
            <person name="Kariba R."/>
            <person name="Muthemba S."/>
            <person name="Knop K."/>
            <person name="Barton G.J."/>
            <person name="Sherwood A.V."/>
            <person name="Lopez-Montes A."/>
            <person name="Asiedu R."/>
            <person name="Jamnadass R."/>
            <person name="Muchugi A."/>
            <person name="Goodstein D."/>
            <person name="Egesi C.N."/>
            <person name="Featherston J."/>
            <person name="Asfaw A."/>
            <person name="Simpson G.G."/>
            <person name="Dolezel J."/>
            <person name="Hendre P.S."/>
            <person name="Van Deynze A."/>
            <person name="Kumar P.L."/>
            <person name="Obidiegwu J.E."/>
            <person name="Bhattacharjee R."/>
            <person name="Rokhsar D.S."/>
        </authorList>
    </citation>
    <scope>NUCLEOTIDE SEQUENCE [LARGE SCALE GENOMIC DNA]</scope>
    <source>
        <strain evidence="2">cv. TDa95/00328</strain>
    </source>
</reference>
<keyword evidence="2" id="KW-1185">Reference proteome</keyword>
<organism evidence="1 2">
    <name type="scientific">Dioscorea alata</name>
    <name type="common">Purple yam</name>
    <dbReference type="NCBI Taxonomy" id="55571"/>
    <lineage>
        <taxon>Eukaryota</taxon>
        <taxon>Viridiplantae</taxon>
        <taxon>Streptophyta</taxon>
        <taxon>Embryophyta</taxon>
        <taxon>Tracheophyta</taxon>
        <taxon>Spermatophyta</taxon>
        <taxon>Magnoliopsida</taxon>
        <taxon>Liliopsida</taxon>
        <taxon>Dioscoreales</taxon>
        <taxon>Dioscoreaceae</taxon>
        <taxon>Dioscorea</taxon>
    </lineage>
</organism>
<accession>A0ACB7UWD6</accession>
<dbReference type="EMBL" id="CM037023">
    <property type="protein sequence ID" value="KAH7665149.1"/>
    <property type="molecule type" value="Genomic_DNA"/>
</dbReference>
<evidence type="ECO:0000313" key="1">
    <source>
        <dbReference type="EMBL" id="KAH7665149.1"/>
    </source>
</evidence>